<accession>A0ABT9WCG3</accession>
<dbReference type="EMBL" id="JAUSTI010000004">
    <property type="protein sequence ID" value="MDQ0170520.1"/>
    <property type="molecule type" value="Genomic_DNA"/>
</dbReference>
<organism evidence="1 2">
    <name type="scientific">Paenibacillus tundrae</name>
    <dbReference type="NCBI Taxonomy" id="528187"/>
    <lineage>
        <taxon>Bacteria</taxon>
        <taxon>Bacillati</taxon>
        <taxon>Bacillota</taxon>
        <taxon>Bacilli</taxon>
        <taxon>Bacillales</taxon>
        <taxon>Paenibacillaceae</taxon>
        <taxon>Paenibacillus</taxon>
    </lineage>
</organism>
<keyword evidence="2" id="KW-1185">Reference proteome</keyword>
<proteinExistence type="predicted"/>
<dbReference type="RefSeq" id="WP_307215121.1">
    <property type="nucleotide sequence ID" value="NZ_JAUSTI010000004.1"/>
</dbReference>
<reference evidence="1 2" key="1">
    <citation type="submission" date="2023-07" db="EMBL/GenBank/DDBJ databases">
        <title>Sorghum-associated microbial communities from plants grown in Nebraska, USA.</title>
        <authorList>
            <person name="Schachtman D."/>
        </authorList>
    </citation>
    <scope>NUCLEOTIDE SEQUENCE [LARGE SCALE GENOMIC DNA]</scope>
    <source>
        <strain evidence="1 2">DS1314</strain>
    </source>
</reference>
<gene>
    <name evidence="1" type="ORF">J2T19_001962</name>
</gene>
<dbReference type="Proteomes" id="UP001233836">
    <property type="component" value="Unassembled WGS sequence"/>
</dbReference>
<name>A0ABT9WCG3_9BACL</name>
<protein>
    <submittedName>
        <fullName evidence="1">Uncharacterized protein</fullName>
    </submittedName>
</protein>
<evidence type="ECO:0000313" key="2">
    <source>
        <dbReference type="Proteomes" id="UP001233836"/>
    </source>
</evidence>
<comment type="caution">
    <text evidence="1">The sequence shown here is derived from an EMBL/GenBank/DDBJ whole genome shotgun (WGS) entry which is preliminary data.</text>
</comment>
<sequence>MLKHKVNLLGVEAVKNIKELTIFAEASKFIYKEFMNSANNINEDDFSLQINFDVTIKDIVKQIEDDTLTTKLYESVIIRAYGILEIYI</sequence>
<evidence type="ECO:0000313" key="1">
    <source>
        <dbReference type="EMBL" id="MDQ0170520.1"/>
    </source>
</evidence>